<sequence length="359" mass="41365">MKILVVQQKMIGDVLTSTVICESLKKEYPDSIVDYLVYSNAKPVIKNNPFFDNIIEFKQEYRDSKKALYRFLKQIRKEKYDMVIDAFGKLESNLIALFSGAPERISFYKWYTQLLYTQVIHRKSEPLTNASTAIENRLRLIIPEHRIASEILKPKIFLDKEEIATAKEFLASNGINCNDPLIMISVLGSEERKTLPPKYMAKIIDEVAGITEANILFNYIPSQEKEAKAIYDLTLPRTQQRIHFNVYAKSLRGFIAILFHCNALIGNEGGAVNMAKALDVPTFTIFSPWIVKKDWNMFEDGVEHDSIHLVDVRPDLFTQPPNKALKDRAIELYQHFSSESIIPKLKNYLVQLFNNDEFS</sequence>
<evidence type="ECO:0000313" key="3">
    <source>
        <dbReference type="EMBL" id="SHJ52930.1"/>
    </source>
</evidence>
<dbReference type="InterPro" id="IPR002201">
    <property type="entry name" value="Glyco_trans_9"/>
</dbReference>
<dbReference type="PANTHER" id="PTHR30160">
    <property type="entry name" value="TETRAACYLDISACCHARIDE 4'-KINASE-RELATED"/>
    <property type="match status" value="1"/>
</dbReference>
<protein>
    <submittedName>
        <fullName evidence="3">Heptosyltransferase-2</fullName>
    </submittedName>
</protein>
<proteinExistence type="predicted"/>
<dbReference type="PANTHER" id="PTHR30160:SF7">
    <property type="entry name" value="ADP-HEPTOSE--LPS HEPTOSYLTRANSFERASE 2"/>
    <property type="match status" value="1"/>
</dbReference>
<dbReference type="GO" id="GO:0008713">
    <property type="term" value="F:ADP-heptose-lipopolysaccharide heptosyltransferase activity"/>
    <property type="evidence" value="ECO:0007669"/>
    <property type="project" value="TreeGrafter"/>
</dbReference>
<gene>
    <name evidence="3" type="ORF">SAMN04488508_11032</name>
</gene>
<dbReference type="InterPro" id="IPR051199">
    <property type="entry name" value="LPS_LOS_Heptosyltrfase"/>
</dbReference>
<evidence type="ECO:0000313" key="4">
    <source>
        <dbReference type="Proteomes" id="UP000184432"/>
    </source>
</evidence>
<keyword evidence="1" id="KW-0328">Glycosyltransferase</keyword>
<accession>A0A1M6K202</accession>
<dbReference type="GO" id="GO:0009244">
    <property type="term" value="P:lipopolysaccharide core region biosynthetic process"/>
    <property type="evidence" value="ECO:0007669"/>
    <property type="project" value="TreeGrafter"/>
</dbReference>
<dbReference type="GO" id="GO:0005829">
    <property type="term" value="C:cytosol"/>
    <property type="evidence" value="ECO:0007669"/>
    <property type="project" value="TreeGrafter"/>
</dbReference>
<dbReference type="Proteomes" id="UP000184432">
    <property type="component" value="Unassembled WGS sequence"/>
</dbReference>
<dbReference type="Gene3D" id="3.40.50.2000">
    <property type="entry name" value="Glycogen Phosphorylase B"/>
    <property type="match status" value="2"/>
</dbReference>
<dbReference type="RefSeq" id="WP_073320388.1">
    <property type="nucleotide sequence ID" value="NZ_FQYP01000010.1"/>
</dbReference>
<dbReference type="EMBL" id="FQYP01000010">
    <property type="protein sequence ID" value="SHJ52930.1"/>
    <property type="molecule type" value="Genomic_DNA"/>
</dbReference>
<evidence type="ECO:0000256" key="1">
    <source>
        <dbReference type="ARBA" id="ARBA00022676"/>
    </source>
</evidence>
<reference evidence="4" key="1">
    <citation type="submission" date="2016-11" db="EMBL/GenBank/DDBJ databases">
        <authorList>
            <person name="Varghese N."/>
            <person name="Submissions S."/>
        </authorList>
    </citation>
    <scope>NUCLEOTIDE SEQUENCE [LARGE SCALE GENOMIC DNA]</scope>
    <source>
        <strain evidence="4">DSM 22623</strain>
    </source>
</reference>
<dbReference type="Pfam" id="PF01075">
    <property type="entry name" value="Glyco_transf_9"/>
    <property type="match status" value="1"/>
</dbReference>
<dbReference type="OrthoDB" id="9772349at2"/>
<keyword evidence="4" id="KW-1185">Reference proteome</keyword>
<name>A0A1M6K202_9FLAO</name>
<dbReference type="AlphaFoldDB" id="A0A1M6K202"/>
<evidence type="ECO:0000256" key="2">
    <source>
        <dbReference type="ARBA" id="ARBA00022679"/>
    </source>
</evidence>
<organism evidence="3 4">
    <name type="scientific">Aquimarina spongiae</name>
    <dbReference type="NCBI Taxonomy" id="570521"/>
    <lineage>
        <taxon>Bacteria</taxon>
        <taxon>Pseudomonadati</taxon>
        <taxon>Bacteroidota</taxon>
        <taxon>Flavobacteriia</taxon>
        <taxon>Flavobacteriales</taxon>
        <taxon>Flavobacteriaceae</taxon>
        <taxon>Aquimarina</taxon>
    </lineage>
</organism>
<keyword evidence="2 3" id="KW-0808">Transferase</keyword>
<dbReference type="STRING" id="570521.SAMN04488508_11032"/>
<dbReference type="SUPFAM" id="SSF53756">
    <property type="entry name" value="UDP-Glycosyltransferase/glycogen phosphorylase"/>
    <property type="match status" value="1"/>
</dbReference>
<dbReference type="CDD" id="cd03789">
    <property type="entry name" value="GT9_LPS_heptosyltransferase"/>
    <property type="match status" value="1"/>
</dbReference>